<reference evidence="2" key="1">
    <citation type="journal article" date="2019" name="Int. J. Syst. Evol. Microbiol.">
        <title>The Global Catalogue of Microorganisms (GCM) 10K type strain sequencing project: providing services to taxonomists for standard genome sequencing and annotation.</title>
        <authorList>
            <consortium name="The Broad Institute Genomics Platform"/>
            <consortium name="The Broad Institute Genome Sequencing Center for Infectious Disease"/>
            <person name="Wu L."/>
            <person name="Ma J."/>
        </authorList>
    </citation>
    <scope>NUCLEOTIDE SEQUENCE [LARGE SCALE GENOMIC DNA]</scope>
    <source>
        <strain evidence="2">CCUG 57942</strain>
    </source>
</reference>
<dbReference type="EMBL" id="JBHUJB010000083">
    <property type="protein sequence ID" value="MFD2160618.1"/>
    <property type="molecule type" value="Genomic_DNA"/>
</dbReference>
<dbReference type="Proteomes" id="UP001597389">
    <property type="component" value="Unassembled WGS sequence"/>
</dbReference>
<name>A0ABW4ZF17_9BACT</name>
<evidence type="ECO:0000313" key="2">
    <source>
        <dbReference type="Proteomes" id="UP001597389"/>
    </source>
</evidence>
<organism evidence="1 2">
    <name type="scientific">Rubritalea tangerina</name>
    <dbReference type="NCBI Taxonomy" id="430798"/>
    <lineage>
        <taxon>Bacteria</taxon>
        <taxon>Pseudomonadati</taxon>
        <taxon>Verrucomicrobiota</taxon>
        <taxon>Verrucomicrobiia</taxon>
        <taxon>Verrucomicrobiales</taxon>
        <taxon>Rubritaleaceae</taxon>
        <taxon>Rubritalea</taxon>
    </lineage>
</organism>
<sequence length="203" mass="23142">MLIEMEHKVYTQMMRKTVKEKDYDAAQSLVAKGLANVTDVNAITMRSGEKSTLESNREIIYPTEAYSKCHLPKQPPQNTTPILTQSRRTTPTAFEIRNVGTTLEVEPTQSEKLNILDLRLSYEYVSPESYTLWSERKDAQGTHSITMPHFPSHRVNLGATLFNGQFQLTHTFTGKDSEGNKDPNKKILFFVMAETIPVHQDHK</sequence>
<evidence type="ECO:0000313" key="1">
    <source>
        <dbReference type="EMBL" id="MFD2160618.1"/>
    </source>
</evidence>
<comment type="caution">
    <text evidence="1">The sequence shown here is derived from an EMBL/GenBank/DDBJ whole genome shotgun (WGS) entry which is preliminary data.</text>
</comment>
<protein>
    <submittedName>
        <fullName evidence="1">Uncharacterized protein</fullName>
    </submittedName>
</protein>
<accession>A0ABW4ZF17</accession>
<keyword evidence="2" id="KW-1185">Reference proteome</keyword>
<dbReference type="RefSeq" id="WP_377178844.1">
    <property type="nucleotide sequence ID" value="NZ_JBHUJB010000083.1"/>
</dbReference>
<gene>
    <name evidence="1" type="ORF">ACFSW8_17060</name>
</gene>
<proteinExistence type="predicted"/>